<sequence>MKDKKIIFYRLMCFGLGAASYIFIFFSWIVGLISAIASIVFGFLYGKNEKRRDGLVTAGLILSGVYVLVYILVIIIGAAYFSSLKISPFGK</sequence>
<accession>A0A6N7J1A0</accession>
<dbReference type="Proteomes" id="UP000460257">
    <property type="component" value="Unassembled WGS sequence"/>
</dbReference>
<evidence type="ECO:0000313" key="2">
    <source>
        <dbReference type="EMBL" id="MQN02322.1"/>
    </source>
</evidence>
<dbReference type="EMBL" id="VOGC01000009">
    <property type="protein sequence ID" value="MQN02322.1"/>
    <property type="molecule type" value="Genomic_DNA"/>
</dbReference>
<name>A0A6N7J1A0_9FIRM</name>
<keyword evidence="1" id="KW-1133">Transmembrane helix</keyword>
<feature type="transmembrane region" description="Helical" evidence="1">
    <location>
        <begin position="57"/>
        <end position="81"/>
    </location>
</feature>
<proteinExistence type="predicted"/>
<comment type="caution">
    <text evidence="2">The sequence shown here is derived from an EMBL/GenBank/DDBJ whole genome shotgun (WGS) entry which is preliminary data.</text>
</comment>
<reference evidence="2" key="1">
    <citation type="journal article" date="2020" name="Appl. Environ. Microbiol.">
        <title>Medium-Chain Fatty Acid Synthesis by 'Candidatus Weimeria bifida' gen. nov., sp. nov., and 'Candidatus Pseudoramibacter fermentans' sp. nov.</title>
        <authorList>
            <person name="Scarborough M.J."/>
            <person name="Myers K.S."/>
            <person name="Donohue T.J."/>
            <person name="Noguera D.R."/>
        </authorList>
    </citation>
    <scope>NUCLEOTIDE SEQUENCE</scope>
    <source>
        <strain evidence="2">LCO1.1</strain>
    </source>
</reference>
<evidence type="ECO:0000256" key="1">
    <source>
        <dbReference type="SAM" id="Phobius"/>
    </source>
</evidence>
<dbReference type="AlphaFoldDB" id="A0A6N7J1A0"/>
<keyword evidence="1" id="KW-0472">Membrane</keyword>
<feature type="transmembrane region" description="Helical" evidence="1">
    <location>
        <begin position="21"/>
        <end position="45"/>
    </location>
</feature>
<keyword evidence="1" id="KW-0812">Transmembrane</keyword>
<gene>
    <name evidence="2" type="ORF">FRC54_10625</name>
</gene>
<keyword evidence="3" id="KW-1185">Reference proteome</keyword>
<evidence type="ECO:0000313" key="3">
    <source>
        <dbReference type="Proteomes" id="UP000460257"/>
    </source>
</evidence>
<organism evidence="2 3">
    <name type="scientific">Candidatus Weimeria bifida</name>
    <dbReference type="NCBI Taxonomy" id="2599074"/>
    <lineage>
        <taxon>Bacteria</taxon>
        <taxon>Bacillati</taxon>
        <taxon>Bacillota</taxon>
        <taxon>Clostridia</taxon>
        <taxon>Lachnospirales</taxon>
        <taxon>Lachnospiraceae</taxon>
        <taxon>Candidatus Weimeria</taxon>
    </lineage>
</organism>
<evidence type="ECO:0008006" key="4">
    <source>
        <dbReference type="Google" id="ProtNLM"/>
    </source>
</evidence>
<protein>
    <recommendedName>
        <fullName evidence="4">DUF4190 domain-containing protein</fullName>
    </recommendedName>
</protein>